<dbReference type="AlphaFoldDB" id="A0A975YM68"/>
<name>A0A975YM68_9VIBR</name>
<keyword evidence="2" id="KW-1185">Reference proteome</keyword>
<dbReference type="KEGG" id="vos:KNV97_02485"/>
<protein>
    <recommendedName>
        <fullName evidence="3">DUF11 domain-containing protein</fullName>
    </recommendedName>
</protein>
<proteinExistence type="predicted"/>
<evidence type="ECO:0008006" key="3">
    <source>
        <dbReference type="Google" id="ProtNLM"/>
    </source>
</evidence>
<reference evidence="1" key="1">
    <citation type="submission" date="2021-06" db="EMBL/GenBank/DDBJ databases">
        <title>Vibrio nov. sp., novel gut bacterium isolated from Yellow Sea oyster.</title>
        <authorList>
            <person name="Muhammad N."/>
            <person name="Nguyen T.H."/>
            <person name="Lee Y.-J."/>
            <person name="Ko J."/>
            <person name="Kim S.-G."/>
        </authorList>
    </citation>
    <scope>NUCLEOTIDE SEQUENCE</scope>
    <source>
        <strain evidence="1">OG9-811</strain>
    </source>
</reference>
<evidence type="ECO:0000313" key="1">
    <source>
        <dbReference type="EMBL" id="QXO16397.1"/>
    </source>
</evidence>
<accession>A0A975YM68</accession>
<evidence type="ECO:0000313" key="2">
    <source>
        <dbReference type="Proteomes" id="UP000694232"/>
    </source>
</evidence>
<sequence length="773" mass="82210">MMERLIHSRLIRILSIALMSTAALYGLMKSAPASAGAYPNLDAVACMADAYLMKPGNSLPQDALNCTANDVEITQVTPTNPNEECTPGQVFSFNADVTIRTNANERYDTTFYLPLTEDSPQVVQDGGDNCSMILPIPGDSGYSADVELDGDVCGDISKAAGEDTYVLENETITMLCADEDGDNRADFTYCAAWDNIERDNCTLAEDPYPGQIPNTKSKCNCDTFNIDVFIKPTPPVIVKSEGNPTTRSEPGGTYTFNLSFTNPNSQTSLYLSSVTDEIDINGDGSYDKTLNLWGATSSPGGDGVYLTATNCTVGSPLLEIAPSGTYSCQFTVHIVDTDLPDDQSPELYKDVVKVTMQDKNGDAVTNGETCPAGVGTSAAGEHCSVERTVQVTNIPPTITVVKTANTDEVLEPGANVTYTVTVTNTSQDFDSPVQLTTLTDTIGAVVQDLDGIGTCATGGYIVNGAMNAYTCTFTQYVGGDQGESVTNVVKAVAIDNESDEAMHSDSWTVSIRDVPSVVELIKEANPTSVDETGDDPTVYRDVEYTFTFSVKTVDSMGNPTVDDVTFDKLDDDKFGDLTSQCSALPVTLSPGQSDSCTITLQLQGNAGDEHVNVATIYGTDEDGLMVSDDDDAMVTFLDLPLQLTPEFAMKATAFVRIVNGNVDNMTITTMNFNGVPVFDGSTDGSSFVIENNAAMSSYDAVVAPDFCTTGTVLIPGDVYECAFTLKLLPGFDPADGSINLLNDLDIQVSDDEGNIESSSVGIQIVTNEPALAP</sequence>
<organism evidence="1 2">
    <name type="scientific">Vibrio ostreae</name>
    <dbReference type="NCBI Taxonomy" id="2841925"/>
    <lineage>
        <taxon>Bacteria</taxon>
        <taxon>Pseudomonadati</taxon>
        <taxon>Pseudomonadota</taxon>
        <taxon>Gammaproteobacteria</taxon>
        <taxon>Vibrionales</taxon>
        <taxon>Vibrionaceae</taxon>
        <taxon>Vibrio</taxon>
    </lineage>
</organism>
<dbReference type="EMBL" id="CP076642">
    <property type="protein sequence ID" value="QXO16397.1"/>
    <property type="molecule type" value="Genomic_DNA"/>
</dbReference>
<dbReference type="Proteomes" id="UP000694232">
    <property type="component" value="Chromosome 2"/>
</dbReference>
<gene>
    <name evidence="1" type="ORF">KNV97_02485</name>
</gene>